<proteinExistence type="predicted"/>
<feature type="non-terminal residue" evidence="1">
    <location>
        <position position="1"/>
    </location>
</feature>
<dbReference type="Proteomes" id="UP000789901">
    <property type="component" value="Unassembled WGS sequence"/>
</dbReference>
<organism evidence="1 2">
    <name type="scientific">Gigaspora margarita</name>
    <dbReference type="NCBI Taxonomy" id="4874"/>
    <lineage>
        <taxon>Eukaryota</taxon>
        <taxon>Fungi</taxon>
        <taxon>Fungi incertae sedis</taxon>
        <taxon>Mucoromycota</taxon>
        <taxon>Glomeromycotina</taxon>
        <taxon>Glomeromycetes</taxon>
        <taxon>Diversisporales</taxon>
        <taxon>Gigasporaceae</taxon>
        <taxon>Gigaspora</taxon>
    </lineage>
</organism>
<sequence length="86" mass="10183">MKNFCWALYLLYQPTTIEDSVIDYKKAKNNLNLDKYNSNISDEEMTNNKAIKLKTINKMAKKNFSLIKRMIEDLENGCSSNTFYWQ</sequence>
<accession>A0ABN7VAL6</accession>
<evidence type="ECO:0000313" key="1">
    <source>
        <dbReference type="EMBL" id="CAG8751295.1"/>
    </source>
</evidence>
<evidence type="ECO:0000313" key="2">
    <source>
        <dbReference type="Proteomes" id="UP000789901"/>
    </source>
</evidence>
<dbReference type="EMBL" id="CAJVQB010011896">
    <property type="protein sequence ID" value="CAG8751295.1"/>
    <property type="molecule type" value="Genomic_DNA"/>
</dbReference>
<gene>
    <name evidence="1" type="ORF">GMARGA_LOCUS16419</name>
</gene>
<reference evidence="1 2" key="1">
    <citation type="submission" date="2021-06" db="EMBL/GenBank/DDBJ databases">
        <authorList>
            <person name="Kallberg Y."/>
            <person name="Tangrot J."/>
            <person name="Rosling A."/>
        </authorList>
    </citation>
    <scope>NUCLEOTIDE SEQUENCE [LARGE SCALE GENOMIC DNA]</scope>
    <source>
        <strain evidence="1 2">120-4 pot B 10/14</strain>
    </source>
</reference>
<name>A0ABN7VAL6_GIGMA</name>
<comment type="caution">
    <text evidence="1">The sequence shown here is derived from an EMBL/GenBank/DDBJ whole genome shotgun (WGS) entry which is preliminary data.</text>
</comment>
<protein>
    <submittedName>
        <fullName evidence="1">15730_t:CDS:1</fullName>
    </submittedName>
</protein>
<keyword evidence="2" id="KW-1185">Reference proteome</keyword>